<name>A0A5C4T4Z9_9BACL</name>
<dbReference type="InterPro" id="IPR046677">
    <property type="entry name" value="DUF6547"/>
</dbReference>
<comment type="caution">
    <text evidence="1">The sequence shown here is derived from an EMBL/GenBank/DDBJ whole genome shotgun (WGS) entry which is preliminary data.</text>
</comment>
<accession>A0A5C4T4Z9</accession>
<dbReference type="OrthoDB" id="6387628at2"/>
<evidence type="ECO:0000313" key="1">
    <source>
        <dbReference type="EMBL" id="TNJ63780.1"/>
    </source>
</evidence>
<dbReference type="Proteomes" id="UP000307943">
    <property type="component" value="Unassembled WGS sequence"/>
</dbReference>
<proteinExistence type="predicted"/>
<dbReference type="Pfam" id="PF20184">
    <property type="entry name" value="DUF6547"/>
    <property type="match status" value="1"/>
</dbReference>
<reference evidence="1 2" key="1">
    <citation type="submission" date="2019-05" db="EMBL/GenBank/DDBJ databases">
        <title>We sequenced the genome of Paenibacillus hemerocallicola KCTC 33185 for further insight into its adaptation and study the phylogeny of Paenibacillus.</title>
        <authorList>
            <person name="Narsing Rao M.P."/>
        </authorList>
    </citation>
    <scope>NUCLEOTIDE SEQUENCE [LARGE SCALE GENOMIC DNA]</scope>
    <source>
        <strain evidence="1 2">KCTC 33185</strain>
    </source>
</reference>
<keyword evidence="2" id="KW-1185">Reference proteome</keyword>
<sequence>MQTQYINEMLNIPELKIHQILSTDGFEITKNGVKMATEPFGSEMYFDWVCRREGDEWPDASK</sequence>
<evidence type="ECO:0000313" key="2">
    <source>
        <dbReference type="Proteomes" id="UP000307943"/>
    </source>
</evidence>
<protein>
    <submittedName>
        <fullName evidence="1">Uncharacterized protein</fullName>
    </submittedName>
</protein>
<organism evidence="1 2">
    <name type="scientific">Paenibacillus hemerocallicola</name>
    <dbReference type="NCBI Taxonomy" id="1172614"/>
    <lineage>
        <taxon>Bacteria</taxon>
        <taxon>Bacillati</taxon>
        <taxon>Bacillota</taxon>
        <taxon>Bacilli</taxon>
        <taxon>Bacillales</taxon>
        <taxon>Paenibacillaceae</taxon>
        <taxon>Paenibacillus</taxon>
    </lineage>
</organism>
<gene>
    <name evidence="1" type="ORF">FE784_23970</name>
</gene>
<dbReference type="EMBL" id="VDCQ01000038">
    <property type="protein sequence ID" value="TNJ63780.1"/>
    <property type="molecule type" value="Genomic_DNA"/>
</dbReference>
<dbReference type="AlphaFoldDB" id="A0A5C4T4Z9"/>
<dbReference type="RefSeq" id="WP_139604792.1">
    <property type="nucleotide sequence ID" value="NZ_VDCQ01000038.1"/>
</dbReference>